<dbReference type="GO" id="GO:0003735">
    <property type="term" value="F:structural constituent of ribosome"/>
    <property type="evidence" value="ECO:0007669"/>
    <property type="project" value="InterPro"/>
</dbReference>
<keyword evidence="1" id="KW-0496">Mitochondrion</keyword>
<sequence length="140" mass="16498">MILKKNQNIMLYKYSRAIIVKNIKKKYQIIKIIQQIKSLSTIKLKLTGVGFKVRNFLLNNCNKHFLQLFLGKSHKIFIVIPKDITLQSKKNVIKLSCYNLQTLNLFVVYLKSQYKKNSFNNKGIFLFGENKLIKKTNKKK</sequence>
<evidence type="ECO:0000313" key="1">
    <source>
        <dbReference type="EMBL" id="AIM52077.1"/>
    </source>
</evidence>
<keyword evidence="1" id="KW-0689">Ribosomal protein</keyword>
<accession>A0A096Y6X9</accession>
<dbReference type="GO" id="GO:0019843">
    <property type="term" value="F:rRNA binding"/>
    <property type="evidence" value="ECO:0007669"/>
    <property type="project" value="InterPro"/>
</dbReference>
<dbReference type="GO" id="GO:0005840">
    <property type="term" value="C:ribosome"/>
    <property type="evidence" value="ECO:0007669"/>
    <property type="project" value="UniProtKB-KW"/>
</dbReference>
<dbReference type="GO" id="GO:0006412">
    <property type="term" value="P:translation"/>
    <property type="evidence" value="ECO:0007669"/>
    <property type="project" value="InterPro"/>
</dbReference>
<dbReference type="GeneID" id="20832974"/>
<dbReference type="RefSeq" id="YP_009092491.1">
    <property type="nucleotide sequence ID" value="NC_025294.1"/>
</dbReference>
<reference evidence="1" key="2">
    <citation type="submission" date="2014-05" db="EMBL/GenBank/DDBJ databases">
        <authorList>
            <person name="Jackson C.J."/>
            <person name="Reyes-Prieto A."/>
        </authorList>
    </citation>
    <scope>NUCLEOTIDE SEQUENCE</scope>
    <source>
        <strain evidence="1">SAG 4.97</strain>
    </source>
</reference>
<protein>
    <submittedName>
        <fullName evidence="1">Ribosomal protein L6</fullName>
    </submittedName>
</protein>
<name>A0A096Y6X9_9EUKA</name>
<dbReference type="EMBL" id="KJ867411">
    <property type="protein sequence ID" value="AIM52077.1"/>
    <property type="molecule type" value="Genomic_DNA"/>
</dbReference>
<dbReference type="SUPFAM" id="SSF56053">
    <property type="entry name" value="Ribosomal protein L6"/>
    <property type="match status" value="1"/>
</dbReference>
<geneLocation type="mitochondrion" evidence="1"/>
<dbReference type="AlphaFoldDB" id="A0A096Y6X9"/>
<gene>
    <name evidence="1" type="primary">rpl6</name>
</gene>
<proteinExistence type="predicted"/>
<reference evidence="1" key="1">
    <citation type="journal article" date="2014" name="Genome Biol. Evol.">
        <title>The mitochondrial genomes of the glaucophytes Gloeochaete wittrockiana and Cyanoptyche gloeocystis: multilocus phylogenetics suggests a monophyletic archaeplastida.</title>
        <authorList>
            <person name="Jackson C."/>
            <person name="Reyes-Prieto A."/>
        </authorList>
    </citation>
    <scope>NUCLEOTIDE SEQUENCE</scope>
    <source>
        <strain evidence="1">SAG 4.97</strain>
    </source>
</reference>
<dbReference type="InterPro" id="IPR036789">
    <property type="entry name" value="Ribosomal_uL6-like_a/b-dom_sf"/>
</dbReference>
<keyword evidence="1" id="KW-0687">Ribonucleoprotein</keyword>
<organism evidence="1">
    <name type="scientific">Cyanoptyche gloeocystis</name>
    <dbReference type="NCBI Taxonomy" id="77922"/>
    <lineage>
        <taxon>Eukaryota</taxon>
        <taxon>Glaucocystophyceae</taxon>
        <taxon>Glaucocystophyceae incertae sedis</taxon>
        <taxon>Cyanoptyche</taxon>
    </lineage>
</organism>
<dbReference type="Gene3D" id="3.90.930.12">
    <property type="entry name" value="Ribosomal protein L6, alpha-beta domain"/>
    <property type="match status" value="1"/>
</dbReference>